<feature type="domain" description="Glycosyltransferase 2-like" evidence="3">
    <location>
        <begin position="8"/>
        <end position="164"/>
    </location>
</feature>
<dbReference type="AlphaFoldDB" id="A0ABD6D5L8"/>
<dbReference type="InterPro" id="IPR050256">
    <property type="entry name" value="Glycosyltransferase_2"/>
</dbReference>
<dbReference type="EMBL" id="JBHUDM010000001">
    <property type="protein sequence ID" value="MFD1641261.1"/>
    <property type="molecule type" value="Genomic_DNA"/>
</dbReference>
<proteinExistence type="predicted"/>
<dbReference type="InterPro" id="IPR029044">
    <property type="entry name" value="Nucleotide-diphossugar_trans"/>
</dbReference>
<dbReference type="PANTHER" id="PTHR48090">
    <property type="entry name" value="UNDECAPRENYL-PHOSPHATE 4-DEOXY-4-FORMAMIDO-L-ARABINOSE TRANSFERASE-RELATED"/>
    <property type="match status" value="1"/>
</dbReference>
<keyword evidence="2" id="KW-1133">Transmembrane helix</keyword>
<dbReference type="EC" id="2.4.1.-" evidence="4"/>
<feature type="compositionally biased region" description="Low complexity" evidence="1">
    <location>
        <begin position="311"/>
        <end position="328"/>
    </location>
</feature>
<gene>
    <name evidence="4" type="primary">aglJ</name>
    <name evidence="4" type="ORF">ACFSBW_05155</name>
</gene>
<dbReference type="InterPro" id="IPR001173">
    <property type="entry name" value="Glyco_trans_2-like"/>
</dbReference>
<evidence type="ECO:0000313" key="5">
    <source>
        <dbReference type="Proteomes" id="UP001597052"/>
    </source>
</evidence>
<accession>A0ABD6D5L8</accession>
<dbReference type="InterPro" id="IPR026456">
    <property type="entry name" value="GCTrfase_AglJ"/>
</dbReference>
<dbReference type="Pfam" id="PF00535">
    <property type="entry name" value="Glycos_transf_2"/>
    <property type="match status" value="1"/>
</dbReference>
<protein>
    <submittedName>
        <fullName evidence="4">S-layer glycoprotein N-glycosyltransferase AglJ</fullName>
        <ecNumber evidence="4">2.4.1.-</ecNumber>
    </submittedName>
</protein>
<dbReference type="SUPFAM" id="SSF53448">
    <property type="entry name" value="Nucleotide-diphospho-sugar transferases"/>
    <property type="match status" value="1"/>
</dbReference>
<keyword evidence="2" id="KW-0812">Transmembrane</keyword>
<dbReference type="GO" id="GO:0016757">
    <property type="term" value="F:glycosyltransferase activity"/>
    <property type="evidence" value="ECO:0007669"/>
    <property type="project" value="UniProtKB-KW"/>
</dbReference>
<feature type="transmembrane region" description="Helical" evidence="2">
    <location>
        <begin position="229"/>
        <end position="251"/>
    </location>
</feature>
<dbReference type="PANTHER" id="PTHR48090:SF7">
    <property type="entry name" value="RFBJ PROTEIN"/>
    <property type="match status" value="1"/>
</dbReference>
<reference evidence="4 5" key="1">
    <citation type="journal article" date="2019" name="Int. J. Syst. Evol. Microbiol.">
        <title>The Global Catalogue of Microorganisms (GCM) 10K type strain sequencing project: providing services to taxonomists for standard genome sequencing and annotation.</title>
        <authorList>
            <consortium name="The Broad Institute Genomics Platform"/>
            <consortium name="The Broad Institute Genome Sequencing Center for Infectious Disease"/>
            <person name="Wu L."/>
            <person name="Ma J."/>
        </authorList>
    </citation>
    <scope>NUCLEOTIDE SEQUENCE [LARGE SCALE GENOMIC DNA]</scope>
    <source>
        <strain evidence="4 5">CGMCC 1.10593</strain>
    </source>
</reference>
<comment type="caution">
    <text evidence="4">The sequence shown here is derived from an EMBL/GenBank/DDBJ whole genome shotgun (WGS) entry which is preliminary data.</text>
</comment>
<feature type="transmembrane region" description="Helical" evidence="2">
    <location>
        <begin position="263"/>
        <end position="289"/>
    </location>
</feature>
<evidence type="ECO:0000256" key="2">
    <source>
        <dbReference type="SAM" id="Phobius"/>
    </source>
</evidence>
<sequence>MPPSADVCVLLPTLNESATIADVIRAYQEAGFSNILVVDGGSGDGTRELAHEAGAAVITQSGEGKGQAIREAVEAIEADYVLMADADMTYRAEDAERMLEPLLVGDFEHVIGNRFADMEPGAMTKLNRIGNRLINRGFQFIHGEDYRDILSGYRAFRTDSFERLTLSADGFGIETEMAVECAKNGVKTEVVPITYRERPDGSATNLHPIKDGGIIFLELYRKAKTSNPLFYFGSVGLLSTASGLALAAFVIFRWVRYNIGHEIVAVGATAAILFGVQLLMFGVLADLILSLHHEQLTRIDRLEADTTPEPTTAGSDSTAAESADSSRSPPRNAE</sequence>
<dbReference type="NCBIfam" id="TIGR04182">
    <property type="entry name" value="glyco_TIGR04182"/>
    <property type="match status" value="1"/>
</dbReference>
<keyword evidence="4" id="KW-0328">Glycosyltransferase</keyword>
<feature type="region of interest" description="Disordered" evidence="1">
    <location>
        <begin position="302"/>
        <end position="334"/>
    </location>
</feature>
<dbReference type="Proteomes" id="UP001597052">
    <property type="component" value="Unassembled WGS sequence"/>
</dbReference>
<dbReference type="CDD" id="cd04179">
    <property type="entry name" value="DPM_DPG-synthase_like"/>
    <property type="match status" value="1"/>
</dbReference>
<evidence type="ECO:0000259" key="3">
    <source>
        <dbReference type="Pfam" id="PF00535"/>
    </source>
</evidence>
<keyword evidence="2" id="KW-0472">Membrane</keyword>
<organism evidence="4 5">
    <name type="scientific">Halohasta litorea</name>
    <dbReference type="NCBI Taxonomy" id="869891"/>
    <lineage>
        <taxon>Archaea</taxon>
        <taxon>Methanobacteriati</taxon>
        <taxon>Methanobacteriota</taxon>
        <taxon>Stenosarchaea group</taxon>
        <taxon>Halobacteria</taxon>
        <taxon>Halobacteriales</taxon>
        <taxon>Haloferacaceae</taxon>
        <taxon>Halohasta</taxon>
    </lineage>
</organism>
<dbReference type="Gene3D" id="3.90.550.10">
    <property type="entry name" value="Spore Coat Polysaccharide Biosynthesis Protein SpsA, Chain A"/>
    <property type="match status" value="1"/>
</dbReference>
<keyword evidence="5" id="KW-1185">Reference proteome</keyword>
<name>A0ABD6D5L8_9EURY</name>
<dbReference type="RefSeq" id="WP_256394962.1">
    <property type="nucleotide sequence ID" value="NZ_JANHDJ010000001.1"/>
</dbReference>
<evidence type="ECO:0000256" key="1">
    <source>
        <dbReference type="SAM" id="MobiDB-lite"/>
    </source>
</evidence>
<evidence type="ECO:0000313" key="4">
    <source>
        <dbReference type="EMBL" id="MFD1641261.1"/>
    </source>
</evidence>
<keyword evidence="4" id="KW-0808">Transferase</keyword>